<proteinExistence type="predicted"/>
<evidence type="ECO:0000313" key="3">
    <source>
        <dbReference type="Proteomes" id="UP001054837"/>
    </source>
</evidence>
<feature type="region of interest" description="Disordered" evidence="1">
    <location>
        <begin position="57"/>
        <end position="76"/>
    </location>
</feature>
<dbReference type="EMBL" id="BPLQ01014084">
    <property type="protein sequence ID" value="GIY77226.1"/>
    <property type="molecule type" value="Genomic_DNA"/>
</dbReference>
<evidence type="ECO:0000313" key="2">
    <source>
        <dbReference type="EMBL" id="GIY77226.1"/>
    </source>
</evidence>
<sequence length="122" mass="13591">MDTILEKYNLGRSTRQIRFSPVIGHHPLCIHPLLASGERDVKSNGGVPSFIWKTRGAVDSPKCPASRAEEGRPRCSLRENKEQPLAGWGAISFMWRKEGGDLVNMPCIFVYDAEAVVAFLSY</sequence>
<name>A0AAV4W390_9ARAC</name>
<feature type="compositionally biased region" description="Basic and acidic residues" evidence="1">
    <location>
        <begin position="67"/>
        <end position="76"/>
    </location>
</feature>
<dbReference type="AlphaFoldDB" id="A0AAV4W390"/>
<evidence type="ECO:0000256" key="1">
    <source>
        <dbReference type="SAM" id="MobiDB-lite"/>
    </source>
</evidence>
<accession>A0AAV4W390</accession>
<gene>
    <name evidence="2" type="ORF">CDAR_198721</name>
</gene>
<comment type="caution">
    <text evidence="2">The sequence shown here is derived from an EMBL/GenBank/DDBJ whole genome shotgun (WGS) entry which is preliminary data.</text>
</comment>
<protein>
    <submittedName>
        <fullName evidence="2">Uncharacterized protein</fullName>
    </submittedName>
</protein>
<reference evidence="2 3" key="1">
    <citation type="submission" date="2021-06" db="EMBL/GenBank/DDBJ databases">
        <title>Caerostris darwini draft genome.</title>
        <authorList>
            <person name="Kono N."/>
            <person name="Arakawa K."/>
        </authorList>
    </citation>
    <scope>NUCLEOTIDE SEQUENCE [LARGE SCALE GENOMIC DNA]</scope>
</reference>
<dbReference type="Proteomes" id="UP001054837">
    <property type="component" value="Unassembled WGS sequence"/>
</dbReference>
<organism evidence="2 3">
    <name type="scientific">Caerostris darwini</name>
    <dbReference type="NCBI Taxonomy" id="1538125"/>
    <lineage>
        <taxon>Eukaryota</taxon>
        <taxon>Metazoa</taxon>
        <taxon>Ecdysozoa</taxon>
        <taxon>Arthropoda</taxon>
        <taxon>Chelicerata</taxon>
        <taxon>Arachnida</taxon>
        <taxon>Araneae</taxon>
        <taxon>Araneomorphae</taxon>
        <taxon>Entelegynae</taxon>
        <taxon>Araneoidea</taxon>
        <taxon>Araneidae</taxon>
        <taxon>Caerostris</taxon>
    </lineage>
</organism>
<keyword evidence="3" id="KW-1185">Reference proteome</keyword>